<evidence type="ECO:0000256" key="3">
    <source>
        <dbReference type="SAM" id="SignalP"/>
    </source>
</evidence>
<organism evidence="4 5">
    <name type="scientific">Streptomyces boetiae</name>
    <dbReference type="NCBI Taxonomy" id="3075541"/>
    <lineage>
        <taxon>Bacteria</taxon>
        <taxon>Bacillati</taxon>
        <taxon>Actinomycetota</taxon>
        <taxon>Actinomycetes</taxon>
        <taxon>Kitasatosporales</taxon>
        <taxon>Streptomycetaceae</taxon>
        <taxon>Streptomyces</taxon>
    </lineage>
</organism>
<comment type="caution">
    <text evidence="4">The sequence shown here is derived from an EMBL/GenBank/DDBJ whole genome shotgun (WGS) entry which is preliminary data.</text>
</comment>
<feature type="compositionally biased region" description="Low complexity" evidence="1">
    <location>
        <begin position="252"/>
        <end position="261"/>
    </location>
</feature>
<keyword evidence="2" id="KW-0472">Membrane</keyword>
<dbReference type="Proteomes" id="UP001183388">
    <property type="component" value="Unassembled WGS sequence"/>
</dbReference>
<reference evidence="5" key="1">
    <citation type="submission" date="2023-07" db="EMBL/GenBank/DDBJ databases">
        <title>30 novel species of actinomycetes from the DSMZ collection.</title>
        <authorList>
            <person name="Nouioui I."/>
        </authorList>
    </citation>
    <scope>NUCLEOTIDE SEQUENCE [LARGE SCALE GENOMIC DNA]</scope>
    <source>
        <strain evidence="5">DSM 44917</strain>
    </source>
</reference>
<feature type="transmembrane region" description="Helical" evidence="2">
    <location>
        <begin position="40"/>
        <end position="56"/>
    </location>
</feature>
<accession>A0ABU2LE67</accession>
<evidence type="ECO:0000313" key="5">
    <source>
        <dbReference type="Proteomes" id="UP001183388"/>
    </source>
</evidence>
<feature type="signal peptide" evidence="3">
    <location>
        <begin position="1"/>
        <end position="30"/>
    </location>
</feature>
<dbReference type="RefSeq" id="WP_311632822.1">
    <property type="nucleotide sequence ID" value="NZ_JAVREN010000048.1"/>
</dbReference>
<keyword evidence="2" id="KW-1133">Transmembrane helix</keyword>
<protein>
    <recommendedName>
        <fullName evidence="6">Integral membrane protein</fullName>
    </recommendedName>
</protein>
<feature type="transmembrane region" description="Helical" evidence="2">
    <location>
        <begin position="63"/>
        <end position="84"/>
    </location>
</feature>
<proteinExistence type="predicted"/>
<gene>
    <name evidence="4" type="ORF">RM780_23290</name>
</gene>
<name>A0ABU2LE67_9ACTN</name>
<evidence type="ECO:0008006" key="6">
    <source>
        <dbReference type="Google" id="ProtNLM"/>
    </source>
</evidence>
<evidence type="ECO:0000256" key="2">
    <source>
        <dbReference type="SAM" id="Phobius"/>
    </source>
</evidence>
<feature type="transmembrane region" description="Helical" evidence="2">
    <location>
        <begin position="186"/>
        <end position="209"/>
    </location>
</feature>
<sequence length="340" mass="32288">MRAGADLRMLRAAVFAAACTALGAAGHVSAAGGGIPLPALAAGWAVAFAAALPLTGRERRSVPAIAALLAAGQLGLHLLLTVLAGHGGHGGHGRSLAGASGHGGHGPGGEVLALAGRLLCNDRLLGLTEAEAARIVAAAGLGPGGPGSAAGGTAGAGAGVKGATSGATSAGADPGGVLDAVAGAGAFAGLTPAMVLGHLLAALAAGWLLRRGEAALWRLVRLSARRTCPPSLRRALRLAFLLHGARRPAGSALRARGARSAEPPPADVAPPGSVTRRGPPPGAADAAQGVGTGVATGVVAGIAPGVRRRAVPSAATGVVPGAVPGVVGVRGGQLRLGLAA</sequence>
<feature type="region of interest" description="Disordered" evidence="1">
    <location>
        <begin position="252"/>
        <end position="289"/>
    </location>
</feature>
<keyword evidence="2" id="KW-0812">Transmembrane</keyword>
<keyword evidence="3" id="KW-0732">Signal</keyword>
<keyword evidence="5" id="KW-1185">Reference proteome</keyword>
<feature type="chain" id="PRO_5046514750" description="Integral membrane protein" evidence="3">
    <location>
        <begin position="31"/>
        <end position="340"/>
    </location>
</feature>
<evidence type="ECO:0000256" key="1">
    <source>
        <dbReference type="SAM" id="MobiDB-lite"/>
    </source>
</evidence>
<evidence type="ECO:0000313" key="4">
    <source>
        <dbReference type="EMBL" id="MDT0309856.1"/>
    </source>
</evidence>
<dbReference type="EMBL" id="JAVREN010000048">
    <property type="protein sequence ID" value="MDT0309856.1"/>
    <property type="molecule type" value="Genomic_DNA"/>
</dbReference>